<evidence type="ECO:0000313" key="1">
    <source>
        <dbReference type="EMBL" id="SFA84135.1"/>
    </source>
</evidence>
<proteinExistence type="predicted"/>
<name>A0A1I0W5X1_SELRU</name>
<dbReference type="AlphaFoldDB" id="A0A1I0W5X1"/>
<evidence type="ECO:0008006" key="3">
    <source>
        <dbReference type="Google" id="ProtNLM"/>
    </source>
</evidence>
<dbReference type="EMBL" id="FOJX01000002">
    <property type="protein sequence ID" value="SFA84135.1"/>
    <property type="molecule type" value="Genomic_DNA"/>
</dbReference>
<accession>A0A1I0W5X1</accession>
<sequence length="159" mass="18321">MVLFHGSNIVVREPKILKSQRFLDFGAGFYMTSDFEQARKWAVRTSARREEGVATISVFEISDDYVDKVKVLVFAKPDRDWLQYITAHRTGNPPADDYDMVVGPVANDQAIRTVNNYLKGYFPEDVAIKLLLPQKLKDQYLFRTEKALDLLVFKEAKQL</sequence>
<gene>
    <name evidence="1" type="ORF">SAMN05216587_102212</name>
</gene>
<dbReference type="InterPro" id="IPR025051">
    <property type="entry name" value="DUF3990"/>
</dbReference>
<reference evidence="1 2" key="1">
    <citation type="submission" date="2016-10" db="EMBL/GenBank/DDBJ databases">
        <authorList>
            <person name="de Groot N.N."/>
        </authorList>
    </citation>
    <scope>NUCLEOTIDE SEQUENCE [LARGE SCALE GENOMIC DNA]</scope>
    <source>
        <strain evidence="1 2">L14</strain>
    </source>
</reference>
<organism evidence="1 2">
    <name type="scientific">Selenomonas ruminantium</name>
    <dbReference type="NCBI Taxonomy" id="971"/>
    <lineage>
        <taxon>Bacteria</taxon>
        <taxon>Bacillati</taxon>
        <taxon>Bacillota</taxon>
        <taxon>Negativicutes</taxon>
        <taxon>Selenomonadales</taxon>
        <taxon>Selenomonadaceae</taxon>
        <taxon>Selenomonas</taxon>
    </lineage>
</organism>
<dbReference type="Pfam" id="PF13151">
    <property type="entry name" value="DUF3990"/>
    <property type="match status" value="1"/>
</dbReference>
<protein>
    <recommendedName>
        <fullName evidence="3">DUF3990 domain-containing protein</fullName>
    </recommendedName>
</protein>
<dbReference type="Proteomes" id="UP000183843">
    <property type="component" value="Unassembled WGS sequence"/>
</dbReference>
<evidence type="ECO:0000313" key="2">
    <source>
        <dbReference type="Proteomes" id="UP000183843"/>
    </source>
</evidence>
<dbReference type="SUPFAM" id="SSF56399">
    <property type="entry name" value="ADP-ribosylation"/>
    <property type="match status" value="1"/>
</dbReference>